<dbReference type="InParanoid" id="A0A672GB49"/>
<organism evidence="2 3">
    <name type="scientific">Salarias fasciatus</name>
    <name type="common">Jewelled blenny</name>
    <name type="synonym">Blennius fasciatus</name>
    <dbReference type="NCBI Taxonomy" id="181472"/>
    <lineage>
        <taxon>Eukaryota</taxon>
        <taxon>Metazoa</taxon>
        <taxon>Chordata</taxon>
        <taxon>Craniata</taxon>
        <taxon>Vertebrata</taxon>
        <taxon>Euteleostomi</taxon>
        <taxon>Actinopterygii</taxon>
        <taxon>Neopterygii</taxon>
        <taxon>Teleostei</taxon>
        <taxon>Neoteleostei</taxon>
        <taxon>Acanthomorphata</taxon>
        <taxon>Ovalentaria</taxon>
        <taxon>Blenniimorphae</taxon>
        <taxon>Blenniiformes</taxon>
        <taxon>Blennioidei</taxon>
        <taxon>Blenniidae</taxon>
        <taxon>Salariinae</taxon>
        <taxon>Salarias</taxon>
    </lineage>
</organism>
<reference evidence="2" key="2">
    <citation type="submission" date="2025-08" db="UniProtKB">
        <authorList>
            <consortium name="Ensembl"/>
        </authorList>
    </citation>
    <scope>IDENTIFICATION</scope>
</reference>
<keyword evidence="3" id="KW-1185">Reference proteome</keyword>
<dbReference type="PANTHER" id="PTHR36474:SF1">
    <property type="entry name" value="PROTEIN LIAT1"/>
    <property type="match status" value="1"/>
</dbReference>
<dbReference type="Ensembl" id="ENSSFAT00005014815.1">
    <property type="protein sequence ID" value="ENSSFAP00005014220.1"/>
    <property type="gene ID" value="ENSSFAG00005007664.1"/>
</dbReference>
<reference evidence="2" key="1">
    <citation type="submission" date="2019-06" db="EMBL/GenBank/DDBJ databases">
        <authorList>
            <consortium name="Wellcome Sanger Institute Data Sharing"/>
        </authorList>
    </citation>
    <scope>NUCLEOTIDE SEQUENCE [LARGE SCALE GENOMIC DNA]</scope>
</reference>
<evidence type="ECO:0000313" key="3">
    <source>
        <dbReference type="Proteomes" id="UP000472267"/>
    </source>
</evidence>
<sequence length="152" mass="16963">MLEDKNCKLLQLSSPAVEKGCESSGQKKKKKKKKSSRGSTGEKKAEKKPHRKPPAEARRAGGGGDEELCARAKESLRWEGVLQDPQAEAQRLERYRAGRRLRYAAHREAVLRETHNTFRQTVSGEQSERSGSKPSGSPDEEVSLLLHDQTGR</sequence>
<feature type="compositionally biased region" description="Basic residues" evidence="1">
    <location>
        <begin position="26"/>
        <end position="36"/>
    </location>
</feature>
<name>A0A672GB49_SALFA</name>
<protein>
    <submittedName>
        <fullName evidence="2">Uncharacterized protein</fullName>
    </submittedName>
</protein>
<dbReference type="PANTHER" id="PTHR36474">
    <property type="entry name" value="PROTEIN LIAT1"/>
    <property type="match status" value="1"/>
</dbReference>
<dbReference type="Proteomes" id="UP000472267">
    <property type="component" value="Chromosome 10"/>
</dbReference>
<feature type="region of interest" description="Disordered" evidence="1">
    <location>
        <begin position="1"/>
        <end position="68"/>
    </location>
</feature>
<proteinExistence type="predicted"/>
<accession>A0A672GB49</accession>
<dbReference type="InterPro" id="IPR038794">
    <property type="entry name" value="LIAT1"/>
</dbReference>
<reference evidence="2" key="3">
    <citation type="submission" date="2025-09" db="UniProtKB">
        <authorList>
            <consortium name="Ensembl"/>
        </authorList>
    </citation>
    <scope>IDENTIFICATION</scope>
</reference>
<evidence type="ECO:0000313" key="2">
    <source>
        <dbReference type="Ensembl" id="ENSSFAP00005014220.1"/>
    </source>
</evidence>
<evidence type="ECO:0000256" key="1">
    <source>
        <dbReference type="SAM" id="MobiDB-lite"/>
    </source>
</evidence>
<feature type="region of interest" description="Disordered" evidence="1">
    <location>
        <begin position="112"/>
        <end position="152"/>
    </location>
</feature>
<dbReference type="AlphaFoldDB" id="A0A672GB49"/>